<evidence type="ECO:0000313" key="10">
    <source>
        <dbReference type="EMBL" id="MEO1768379.1"/>
    </source>
</evidence>
<name>A0ABV0EIH8_9ENTE</name>
<dbReference type="Pfam" id="PF13685">
    <property type="entry name" value="Fe-ADH_2"/>
    <property type="match status" value="1"/>
</dbReference>
<keyword evidence="8" id="KW-0594">Phospholipid biosynthesis</keyword>
<dbReference type="InterPro" id="IPR016205">
    <property type="entry name" value="Glycerol_DH"/>
</dbReference>
<dbReference type="PANTHER" id="PTHR43616">
    <property type="entry name" value="GLYCEROL DEHYDROGENASE"/>
    <property type="match status" value="1"/>
</dbReference>
<keyword evidence="11" id="KW-1185">Reference proteome</keyword>
<dbReference type="PIRSF" id="PIRSF000112">
    <property type="entry name" value="Glycerol_dehydrogenase"/>
    <property type="match status" value="1"/>
</dbReference>
<dbReference type="SUPFAM" id="SSF56796">
    <property type="entry name" value="Dehydroquinate synthase-like"/>
    <property type="match status" value="1"/>
</dbReference>
<gene>
    <name evidence="10" type="ORF">JZO67_000290</name>
</gene>
<accession>A0ABV0EIH8</accession>
<evidence type="ECO:0000256" key="1">
    <source>
        <dbReference type="ARBA" id="ARBA00022490"/>
    </source>
</evidence>
<keyword evidence="3" id="KW-0479">Metal-binding</keyword>
<evidence type="ECO:0000256" key="6">
    <source>
        <dbReference type="ARBA" id="ARBA00023027"/>
    </source>
</evidence>
<evidence type="ECO:0000256" key="2">
    <source>
        <dbReference type="ARBA" id="ARBA00022516"/>
    </source>
</evidence>
<evidence type="ECO:0000256" key="5">
    <source>
        <dbReference type="ARBA" id="ARBA00023002"/>
    </source>
</evidence>
<comment type="caution">
    <text evidence="10">The sequence shown here is derived from an EMBL/GenBank/DDBJ whole genome shotgun (WGS) entry which is preliminary data.</text>
</comment>
<dbReference type="CDD" id="cd08174">
    <property type="entry name" value="G1PDH-like"/>
    <property type="match status" value="1"/>
</dbReference>
<keyword evidence="4" id="KW-0521">NADP</keyword>
<keyword evidence="1" id="KW-0963">Cytoplasm</keyword>
<keyword evidence="6" id="KW-0520">NAD</keyword>
<keyword evidence="5" id="KW-0560">Oxidoreductase</keyword>
<dbReference type="Proteomes" id="UP000664357">
    <property type="component" value="Unassembled WGS sequence"/>
</dbReference>
<evidence type="ECO:0000256" key="3">
    <source>
        <dbReference type="ARBA" id="ARBA00022723"/>
    </source>
</evidence>
<keyword evidence="7" id="KW-0443">Lipid metabolism</keyword>
<organism evidence="10 11">
    <name type="scientific">Candidatus Enterococcus ferrettii</name>
    <dbReference type="NCBI Taxonomy" id="2815324"/>
    <lineage>
        <taxon>Bacteria</taxon>
        <taxon>Bacillati</taxon>
        <taxon>Bacillota</taxon>
        <taxon>Bacilli</taxon>
        <taxon>Lactobacillales</taxon>
        <taxon>Enterococcaceae</taxon>
        <taxon>Enterococcus</taxon>
    </lineage>
</organism>
<sequence>MFSNILKIEENAFDRVALILTEISVRGKIGLISDNNVMKIYGEKILSQLKQLGNVEVIIVDQNSVESSFNLGKKFILEGFDFIVGLGGGKVLDVGKFSSYIAKKFYISLPTTLANDGIASPVSVLNDEGKRHRSLGSKMPDVIIIDTKVMGNSPKELLKAGIGDTISNYTALMDWKLAVRKGKETMNDFAWLMSQNSLNALLETRYDELNDKFIRVLCDSLVISGLAMSFAGTSRPVSGSEHLFSHALDRYGKKNNIHGLQVALGTITILKLIDEDYSTLLEYLKCFEVNINPVKLGIDFEDFSKALLKAKEMRPDRYTVLNELVIEEMDLQKIYKELVEEL</sequence>
<evidence type="ECO:0000256" key="7">
    <source>
        <dbReference type="ARBA" id="ARBA00023098"/>
    </source>
</evidence>
<keyword evidence="2" id="KW-0444">Lipid biosynthesis</keyword>
<evidence type="ECO:0000256" key="4">
    <source>
        <dbReference type="ARBA" id="ARBA00022857"/>
    </source>
</evidence>
<evidence type="ECO:0000256" key="9">
    <source>
        <dbReference type="ARBA" id="ARBA00023264"/>
    </source>
</evidence>
<proteinExistence type="predicted"/>
<dbReference type="InterPro" id="IPR032837">
    <property type="entry name" value="G1PDH"/>
</dbReference>
<evidence type="ECO:0000313" key="11">
    <source>
        <dbReference type="Proteomes" id="UP000664357"/>
    </source>
</evidence>
<protein>
    <submittedName>
        <fullName evidence="10">Glycerol-1-phosphate dehydrogenase [NAD(P)+]</fullName>
    </submittedName>
</protein>
<reference evidence="10 11" key="1">
    <citation type="submission" date="2024-02" db="EMBL/GenBank/DDBJ databases">
        <title>The Genome Sequence of Enterococcus sp. DIV0159.</title>
        <authorList>
            <person name="Earl A."/>
            <person name="Manson A."/>
            <person name="Gilmore M."/>
            <person name="Sanders J."/>
            <person name="Shea T."/>
            <person name="Howe W."/>
            <person name="Livny J."/>
            <person name="Cuomo C."/>
            <person name="Neafsey D."/>
            <person name="Birren B."/>
        </authorList>
    </citation>
    <scope>NUCLEOTIDE SEQUENCE [LARGE SCALE GENOMIC DNA]</scope>
    <source>
        <strain evidence="10 11">665A</strain>
    </source>
</reference>
<dbReference type="PANTHER" id="PTHR43616:SF5">
    <property type="entry name" value="GLYCEROL DEHYDROGENASE 1"/>
    <property type="match status" value="1"/>
</dbReference>
<dbReference type="Gene3D" id="3.40.50.1970">
    <property type="match status" value="1"/>
</dbReference>
<dbReference type="Gene3D" id="1.20.1090.10">
    <property type="entry name" value="Dehydroquinate synthase-like - alpha domain"/>
    <property type="match status" value="1"/>
</dbReference>
<evidence type="ECO:0000256" key="8">
    <source>
        <dbReference type="ARBA" id="ARBA00023209"/>
    </source>
</evidence>
<dbReference type="EMBL" id="JAFREL020000001">
    <property type="protein sequence ID" value="MEO1768379.1"/>
    <property type="molecule type" value="Genomic_DNA"/>
</dbReference>
<keyword evidence="9" id="KW-1208">Phospholipid metabolism</keyword>